<keyword evidence="5" id="KW-0472">Membrane</keyword>
<evidence type="ECO:0000256" key="5">
    <source>
        <dbReference type="ARBA" id="ARBA00023136"/>
    </source>
</evidence>
<name>A0A1G7CWV6_9FLAO</name>
<dbReference type="Pfam" id="PF12704">
    <property type="entry name" value="MacB_PCD"/>
    <property type="match status" value="1"/>
</dbReference>
<dbReference type="GO" id="GO:0005886">
    <property type="term" value="C:plasma membrane"/>
    <property type="evidence" value="ECO:0007669"/>
    <property type="project" value="UniProtKB-SubCell"/>
</dbReference>
<dbReference type="eggNOG" id="COG0577">
    <property type="taxonomic scope" value="Bacteria"/>
</dbReference>
<accession>A0A1G7CWV6</accession>
<dbReference type="Proteomes" id="UP000182114">
    <property type="component" value="Unassembled WGS sequence"/>
</dbReference>
<sequence length="418" mass="46432">MWLFDRDLWSEVFSTLTKNMLRTVLTTLGVIFAIIILILLLGSATGMINGFDRIFAGKASNSLFVWGQETSMPYKGFERGRPVEYEMDDITMLSKRVEEVDVISPRIELGGFQQAVVVKREGRTSGSRVFGDFSTIDLVNKKKIVEGRFINLNDVNNGKKVCVIGLETYELLFDKGISAIGKDISINNIYFTVIGVYEKSGDFDFDGENSVIIPFTTFQRSFNSGERVGWMAILIKPEYPVAQAEAKIKELLKVKYDIHPDDNRAIGSFDFSQIFTAISAFTMVLQGFAFFVGIFTMLAGVIAVSNILLITVKERTKEIGVRRALGATPKVIKRQIILESIVLTVVAGAVGFIIAVGFLYILNVQTASNTDVPFVNPTVSMTQILVSFTLMTLLSILIGLIPARRAVRIKPIEALRED</sequence>
<evidence type="ECO:0000256" key="3">
    <source>
        <dbReference type="ARBA" id="ARBA00022692"/>
    </source>
</evidence>
<evidence type="ECO:0000313" key="10">
    <source>
        <dbReference type="Proteomes" id="UP000182114"/>
    </source>
</evidence>
<evidence type="ECO:0000256" key="6">
    <source>
        <dbReference type="ARBA" id="ARBA00038076"/>
    </source>
</evidence>
<comment type="subcellular location">
    <subcellularLocation>
        <location evidence="1">Cell membrane</location>
        <topology evidence="1">Multi-pass membrane protein</topology>
    </subcellularLocation>
</comment>
<evidence type="ECO:0000256" key="2">
    <source>
        <dbReference type="ARBA" id="ARBA00022475"/>
    </source>
</evidence>
<dbReference type="InterPro" id="IPR003838">
    <property type="entry name" value="ABC3_permease_C"/>
</dbReference>
<comment type="similarity">
    <text evidence="6">Belongs to the ABC-4 integral membrane protein family.</text>
</comment>
<dbReference type="PANTHER" id="PTHR30572">
    <property type="entry name" value="MEMBRANE COMPONENT OF TRANSPORTER-RELATED"/>
    <property type="match status" value="1"/>
</dbReference>
<keyword evidence="2" id="KW-1003">Cell membrane</keyword>
<evidence type="ECO:0000313" key="9">
    <source>
        <dbReference type="EMBL" id="SDE43802.1"/>
    </source>
</evidence>
<dbReference type="AlphaFoldDB" id="A0A1G7CWV6"/>
<dbReference type="RefSeq" id="WP_024481835.1">
    <property type="nucleotide sequence ID" value="NZ_CANLMK010000001.1"/>
</dbReference>
<keyword evidence="10" id="KW-1185">Reference proteome</keyword>
<evidence type="ECO:0000256" key="1">
    <source>
        <dbReference type="ARBA" id="ARBA00004651"/>
    </source>
</evidence>
<feature type="domain" description="MacB-like periplasmic core" evidence="8">
    <location>
        <begin position="23"/>
        <end position="250"/>
    </location>
</feature>
<protein>
    <submittedName>
        <fullName evidence="9">Putative ABC transport system permease protein</fullName>
    </submittedName>
</protein>
<dbReference type="GO" id="GO:0022857">
    <property type="term" value="F:transmembrane transporter activity"/>
    <property type="evidence" value="ECO:0007669"/>
    <property type="project" value="TreeGrafter"/>
</dbReference>
<dbReference type="EMBL" id="FNBD01000001">
    <property type="protein sequence ID" value="SDE43802.1"/>
    <property type="molecule type" value="Genomic_DNA"/>
</dbReference>
<evidence type="ECO:0000259" key="8">
    <source>
        <dbReference type="Pfam" id="PF12704"/>
    </source>
</evidence>
<feature type="domain" description="ABC3 transporter permease C-terminal" evidence="7">
    <location>
        <begin position="291"/>
        <end position="411"/>
    </location>
</feature>
<keyword evidence="3" id="KW-0812">Transmembrane</keyword>
<reference evidence="10" key="1">
    <citation type="submission" date="2016-10" db="EMBL/GenBank/DDBJ databases">
        <authorList>
            <person name="Varghese N."/>
            <person name="Submissions S."/>
        </authorList>
    </citation>
    <scope>NUCLEOTIDE SEQUENCE [LARGE SCALE GENOMIC DNA]</scope>
    <source>
        <strain evidence="10">DSM 24729</strain>
    </source>
</reference>
<keyword evidence="4" id="KW-1133">Transmembrane helix</keyword>
<dbReference type="InterPro" id="IPR025857">
    <property type="entry name" value="MacB_PCD"/>
</dbReference>
<dbReference type="InterPro" id="IPR050250">
    <property type="entry name" value="Macrolide_Exporter_MacB"/>
</dbReference>
<dbReference type="Pfam" id="PF02687">
    <property type="entry name" value="FtsX"/>
    <property type="match status" value="1"/>
</dbReference>
<proteinExistence type="inferred from homology"/>
<evidence type="ECO:0000259" key="7">
    <source>
        <dbReference type="Pfam" id="PF02687"/>
    </source>
</evidence>
<organism evidence="9 10">
    <name type="scientific">Cellulophaga baltica</name>
    <dbReference type="NCBI Taxonomy" id="76594"/>
    <lineage>
        <taxon>Bacteria</taxon>
        <taxon>Pseudomonadati</taxon>
        <taxon>Bacteroidota</taxon>
        <taxon>Flavobacteriia</taxon>
        <taxon>Flavobacteriales</taxon>
        <taxon>Flavobacteriaceae</taxon>
        <taxon>Cellulophaga</taxon>
    </lineage>
</organism>
<dbReference type="PANTHER" id="PTHR30572:SF4">
    <property type="entry name" value="ABC TRANSPORTER PERMEASE YTRF"/>
    <property type="match status" value="1"/>
</dbReference>
<gene>
    <name evidence="9" type="ORF">SAMN04487992_101192</name>
</gene>
<evidence type="ECO:0000256" key="4">
    <source>
        <dbReference type="ARBA" id="ARBA00022989"/>
    </source>
</evidence>